<proteinExistence type="inferred from homology"/>
<dbReference type="CDD" id="cd07038">
    <property type="entry name" value="TPP_PYR_PDC_IPDC_like"/>
    <property type="match status" value="1"/>
</dbReference>
<dbReference type="InterPro" id="IPR029061">
    <property type="entry name" value="THDP-binding"/>
</dbReference>
<comment type="similarity">
    <text evidence="3">Belongs to the TPP enzyme family.</text>
</comment>
<dbReference type="EMBL" id="OCNH01000002">
    <property type="protein sequence ID" value="SOD89710.1"/>
    <property type="molecule type" value="Genomic_DNA"/>
</dbReference>
<keyword evidence="6 9" id="KW-0460">Magnesium</keyword>
<name>A0A286G2D7_9BACT</name>
<evidence type="ECO:0000256" key="7">
    <source>
        <dbReference type="ARBA" id="ARBA00023052"/>
    </source>
</evidence>
<evidence type="ECO:0000256" key="5">
    <source>
        <dbReference type="ARBA" id="ARBA00022793"/>
    </source>
</evidence>
<evidence type="ECO:0000256" key="8">
    <source>
        <dbReference type="ARBA" id="ARBA00023239"/>
    </source>
</evidence>
<dbReference type="GO" id="GO:0000949">
    <property type="term" value="P:aromatic amino acid family catabolic process to alcohol via Ehrlich pathway"/>
    <property type="evidence" value="ECO:0007669"/>
    <property type="project" value="TreeGrafter"/>
</dbReference>
<dbReference type="InterPro" id="IPR012110">
    <property type="entry name" value="PDC/IPDC-like"/>
</dbReference>
<dbReference type="OrthoDB" id="4494979at2"/>
<dbReference type="GO" id="GO:0046872">
    <property type="term" value="F:metal ion binding"/>
    <property type="evidence" value="ECO:0007669"/>
    <property type="project" value="UniProtKB-KW"/>
</dbReference>
<evidence type="ECO:0000256" key="2">
    <source>
        <dbReference type="ARBA" id="ARBA00001964"/>
    </source>
</evidence>
<dbReference type="Proteomes" id="UP000219452">
    <property type="component" value="Unassembled WGS sequence"/>
</dbReference>
<feature type="domain" description="Thiamine pyrophosphate enzyme N-terminal TPP-binding" evidence="11">
    <location>
        <begin position="8"/>
        <end position="113"/>
    </location>
</feature>
<dbReference type="AlphaFoldDB" id="A0A286G2D7"/>
<dbReference type="PANTHER" id="PTHR43452:SF30">
    <property type="entry name" value="PYRUVATE DECARBOXYLASE ISOZYME 1-RELATED"/>
    <property type="match status" value="1"/>
</dbReference>
<dbReference type="Gene3D" id="3.40.50.970">
    <property type="match status" value="2"/>
</dbReference>
<dbReference type="Pfam" id="PF02776">
    <property type="entry name" value="TPP_enzyme_N"/>
    <property type="match status" value="1"/>
</dbReference>
<accession>A0A286G2D7</accession>
<protein>
    <submittedName>
        <fullName evidence="12">Indolepyruvate decarboxylase</fullName>
    </submittedName>
</protein>
<evidence type="ECO:0000259" key="11">
    <source>
        <dbReference type="Pfam" id="PF02776"/>
    </source>
</evidence>
<feature type="binding site" evidence="9">
    <location>
        <position position="457"/>
    </location>
    <ligand>
        <name>Mg(2+)</name>
        <dbReference type="ChEBI" id="CHEBI:18420"/>
    </ligand>
</feature>
<comment type="cofactor">
    <cofactor evidence="9">
        <name>Mg(2+)</name>
        <dbReference type="ChEBI" id="CHEBI:18420"/>
    </cofactor>
    <text evidence="9">Binds 1 Mg(2+) per subunit.</text>
</comment>
<evidence type="ECO:0000313" key="13">
    <source>
        <dbReference type="Proteomes" id="UP000219452"/>
    </source>
</evidence>
<evidence type="ECO:0000256" key="6">
    <source>
        <dbReference type="ARBA" id="ARBA00022842"/>
    </source>
</evidence>
<dbReference type="InterPro" id="IPR029035">
    <property type="entry name" value="DHS-like_NAD/FAD-binding_dom"/>
</dbReference>
<keyword evidence="13" id="KW-1185">Reference proteome</keyword>
<keyword evidence="5" id="KW-0210">Decarboxylase</keyword>
<keyword evidence="12" id="KW-0670">Pyruvate</keyword>
<comment type="cofactor">
    <cofactor evidence="2">
        <name>thiamine diphosphate</name>
        <dbReference type="ChEBI" id="CHEBI:58937"/>
    </cofactor>
</comment>
<gene>
    <name evidence="12" type="ORF">SAMN06269250_3164</name>
</gene>
<dbReference type="Gene3D" id="3.40.50.1220">
    <property type="entry name" value="TPP-binding domain"/>
    <property type="match status" value="1"/>
</dbReference>
<dbReference type="SUPFAM" id="SSF52518">
    <property type="entry name" value="Thiamin diphosphate-binding fold (THDP-binding)"/>
    <property type="match status" value="2"/>
</dbReference>
<dbReference type="Pfam" id="PF02775">
    <property type="entry name" value="TPP_enzyme_C"/>
    <property type="match status" value="1"/>
</dbReference>
<evidence type="ECO:0000256" key="9">
    <source>
        <dbReference type="PIRSR" id="PIRSR036565-2"/>
    </source>
</evidence>
<reference evidence="13" key="1">
    <citation type="submission" date="2017-09" db="EMBL/GenBank/DDBJ databases">
        <authorList>
            <person name="Varghese N."/>
            <person name="Submissions S."/>
        </authorList>
    </citation>
    <scope>NUCLEOTIDE SEQUENCE [LARGE SCALE GENOMIC DNA]</scope>
    <source>
        <strain evidence="13">DSM 29961</strain>
    </source>
</reference>
<keyword evidence="7" id="KW-0786">Thiamine pyrophosphate</keyword>
<dbReference type="GO" id="GO:0030976">
    <property type="term" value="F:thiamine pyrophosphate binding"/>
    <property type="evidence" value="ECO:0007669"/>
    <property type="project" value="InterPro"/>
</dbReference>
<comment type="cofactor">
    <cofactor evidence="1">
        <name>a metal cation</name>
        <dbReference type="ChEBI" id="CHEBI:25213"/>
    </cofactor>
</comment>
<feature type="domain" description="Thiamine pyrophosphate enzyme TPP-binding" evidence="10">
    <location>
        <begin position="410"/>
        <end position="563"/>
    </location>
</feature>
<dbReference type="GO" id="GO:0005829">
    <property type="term" value="C:cytosol"/>
    <property type="evidence" value="ECO:0007669"/>
    <property type="project" value="TreeGrafter"/>
</dbReference>
<dbReference type="PANTHER" id="PTHR43452">
    <property type="entry name" value="PYRUVATE DECARBOXYLASE"/>
    <property type="match status" value="1"/>
</dbReference>
<evidence type="ECO:0000313" key="12">
    <source>
        <dbReference type="EMBL" id="SOD89710.1"/>
    </source>
</evidence>
<sequence>MSVKPKITVAEYLKQRLEQVGLDRLFGVAGNYTAPFLNTVLSDKISPIVISHNANEMCAGYAADGYARLKGMAGLYVTYSVGAYSLLNTIAGSYTEQVSLILINGAPTNKEESVERNAGLMYAHTTGDVLPNIDMFRGVTVAAERITNAVQACYQIDSVLTAMLTYKRPVYIEVTEDVWRALCNPPKGLLTTGVGAIKSSSETDAAVLATMNVLASTSRLLLWAGIEIQRFGLEESFLQLLDTVNKAYGIKNHEAVHFVTSPLSKSVISELNPLFEGCVTLTQKEIQSLVGSDGVIIGLGAWTTGKNTGNQNIRSNHTILAAHNGIWVGSLYFPLVSLGDYMEKLRKALSAGKRENKTQLKGLRLNKESVLLKRTEHATATLDYDSFFSVLQDWITEEITLVVDAGFSLIGAQGLKVPAKDGFVAQASWLSIGYSVAAATGVKCAQPDQRVVVVVGDGAFQETCQAISDHHAYGQNNVVFVLANGIYGIEQEIVNPNVFRTPPINYPDQQLDDVYPYNVLPAWQYSKLPEVFGGKGRKASTLVELQSILEEIRKDTHSNFLIEVIIPQTSVPAAIGRTLSMSVGEDEIQNPKWPPAGVY</sequence>
<evidence type="ECO:0000256" key="1">
    <source>
        <dbReference type="ARBA" id="ARBA00001920"/>
    </source>
</evidence>
<dbReference type="InterPro" id="IPR047213">
    <property type="entry name" value="TPP_PYR_PDC_IPDC-like"/>
</dbReference>
<dbReference type="InterPro" id="IPR011766">
    <property type="entry name" value="TPP_enzyme_TPP-bd"/>
</dbReference>
<organism evidence="12 13">
    <name type="scientific">Spirosoma fluviale</name>
    <dbReference type="NCBI Taxonomy" id="1597977"/>
    <lineage>
        <taxon>Bacteria</taxon>
        <taxon>Pseudomonadati</taxon>
        <taxon>Bacteroidota</taxon>
        <taxon>Cytophagia</taxon>
        <taxon>Cytophagales</taxon>
        <taxon>Cytophagaceae</taxon>
        <taxon>Spirosoma</taxon>
    </lineage>
</organism>
<evidence type="ECO:0000256" key="3">
    <source>
        <dbReference type="ARBA" id="ARBA00007812"/>
    </source>
</evidence>
<dbReference type="SUPFAM" id="SSF52467">
    <property type="entry name" value="DHS-like NAD/FAD-binding domain"/>
    <property type="match status" value="1"/>
</dbReference>
<evidence type="ECO:0000259" key="10">
    <source>
        <dbReference type="Pfam" id="PF02775"/>
    </source>
</evidence>
<keyword evidence="8" id="KW-0456">Lyase</keyword>
<dbReference type="RefSeq" id="WP_097126746.1">
    <property type="nucleotide sequence ID" value="NZ_OCNH01000002.1"/>
</dbReference>
<dbReference type="PIRSF" id="PIRSF036565">
    <property type="entry name" value="Pyruvt_ip_decrb"/>
    <property type="match status" value="1"/>
</dbReference>
<evidence type="ECO:0000256" key="4">
    <source>
        <dbReference type="ARBA" id="ARBA00022723"/>
    </source>
</evidence>
<dbReference type="InterPro" id="IPR012001">
    <property type="entry name" value="Thiamin_PyroP_enz_TPP-bd_dom"/>
</dbReference>
<dbReference type="GO" id="GO:0004737">
    <property type="term" value="F:pyruvate decarboxylase activity"/>
    <property type="evidence" value="ECO:0007669"/>
    <property type="project" value="TreeGrafter"/>
</dbReference>
<keyword evidence="4 9" id="KW-0479">Metal-binding</keyword>
<feature type="binding site" evidence="9">
    <location>
        <position position="484"/>
    </location>
    <ligand>
        <name>Mg(2+)</name>
        <dbReference type="ChEBI" id="CHEBI:18420"/>
    </ligand>
</feature>